<dbReference type="EMBL" id="MDEO01000036">
    <property type="protein sequence ID" value="OCX13861.1"/>
    <property type="molecule type" value="Genomic_DNA"/>
</dbReference>
<dbReference type="AlphaFoldDB" id="A0A1C2DGH5"/>
<dbReference type="InterPro" id="IPR036514">
    <property type="entry name" value="SGNH_hydro_sf"/>
</dbReference>
<reference evidence="2 3" key="1">
    <citation type="submission" date="2016-08" db="EMBL/GenBank/DDBJ databases">
        <title>Whole genome sequence of Mesorhizobium sp. strain UASWS1009 isolated from industrial sewage.</title>
        <authorList>
            <person name="Crovadore J."/>
            <person name="Calmin G."/>
            <person name="Chablais R."/>
            <person name="Cochard B."/>
            <person name="Lefort F."/>
        </authorList>
    </citation>
    <scope>NUCLEOTIDE SEQUENCE [LARGE SCALE GENOMIC DNA]</scope>
    <source>
        <strain evidence="2 3">UASWS1009</strain>
    </source>
</reference>
<feature type="domain" description="SGNH hydrolase-type esterase" evidence="1">
    <location>
        <begin position="52"/>
        <end position="226"/>
    </location>
</feature>
<dbReference type="Gene3D" id="3.40.50.1110">
    <property type="entry name" value="SGNH hydrolase"/>
    <property type="match status" value="1"/>
</dbReference>
<evidence type="ECO:0000259" key="1">
    <source>
        <dbReference type="Pfam" id="PF13472"/>
    </source>
</evidence>
<proteinExistence type="predicted"/>
<evidence type="ECO:0000313" key="3">
    <source>
        <dbReference type="Proteomes" id="UP000094412"/>
    </source>
</evidence>
<accession>A0A1C2DGH5</accession>
<dbReference type="Proteomes" id="UP000094412">
    <property type="component" value="Unassembled WGS sequence"/>
</dbReference>
<organism evidence="2 3">
    <name type="scientific">Mesorhizobium hungaricum</name>
    <dbReference type="NCBI Taxonomy" id="1566387"/>
    <lineage>
        <taxon>Bacteria</taxon>
        <taxon>Pseudomonadati</taxon>
        <taxon>Pseudomonadota</taxon>
        <taxon>Alphaproteobacteria</taxon>
        <taxon>Hyphomicrobiales</taxon>
        <taxon>Phyllobacteriaceae</taxon>
        <taxon>Mesorhizobium</taxon>
    </lineage>
</organism>
<gene>
    <name evidence="2" type="ORF">QV13_29260</name>
</gene>
<protein>
    <submittedName>
        <fullName evidence="2">G-D-S-L family lipolytic protein</fullName>
    </submittedName>
</protein>
<dbReference type="CDD" id="cd01836">
    <property type="entry name" value="FeeA_FeeB_like"/>
    <property type="match status" value="1"/>
</dbReference>
<dbReference type="Pfam" id="PF13472">
    <property type="entry name" value="Lipase_GDSL_2"/>
    <property type="match status" value="1"/>
</dbReference>
<comment type="caution">
    <text evidence="2">The sequence shown here is derived from an EMBL/GenBank/DDBJ whole genome shotgun (WGS) entry which is preliminary data.</text>
</comment>
<dbReference type="OrthoDB" id="9804395at2"/>
<sequence length="244" mass="26412">MSRIAALLTWFALPVYIWQGLGVRRRTTRMLPASGPVMHEIAGKKPALSLLVLGDSSAASVGIANSEEGLAAQLASLISERTGSAIRWRAAGFNSATSGQIRDHVLPNLSAEPWTHIVLCIGTNDTKNFHSVSRFKKDFGGLLYALRAKWPEARVIWSPVLEFTQAPAMPPLLGKILEIRALEMNRMGMRLCHERGAVPAPRLPITDPEAGFASDGFHASAAGYRAWAEHLARFVLGDDGVPPA</sequence>
<dbReference type="SUPFAM" id="SSF52266">
    <property type="entry name" value="SGNH hydrolase"/>
    <property type="match status" value="1"/>
</dbReference>
<dbReference type="InterPro" id="IPR013830">
    <property type="entry name" value="SGNH_hydro"/>
</dbReference>
<dbReference type="STRING" id="1566387.QV13_29260"/>
<name>A0A1C2DGH5_9HYPH</name>
<evidence type="ECO:0000313" key="2">
    <source>
        <dbReference type="EMBL" id="OCX13861.1"/>
    </source>
</evidence>
<dbReference type="RefSeq" id="WP_024922752.1">
    <property type="nucleotide sequence ID" value="NZ_MDEO01000036.1"/>
</dbReference>
<dbReference type="GO" id="GO:0016788">
    <property type="term" value="F:hydrolase activity, acting on ester bonds"/>
    <property type="evidence" value="ECO:0007669"/>
    <property type="project" value="UniProtKB-ARBA"/>
</dbReference>
<keyword evidence="3" id="KW-1185">Reference proteome</keyword>